<dbReference type="EMBL" id="JARBHB010000003">
    <property type="protein sequence ID" value="KAJ8888140.1"/>
    <property type="molecule type" value="Genomic_DNA"/>
</dbReference>
<protein>
    <submittedName>
        <fullName evidence="1">Uncharacterized protein</fullName>
    </submittedName>
</protein>
<sequence length="92" mass="10347">MYHDINLYKMNPLDLNLLTDLSSQDWNLLDSLKIFHAATVNISSEETTIAEVIPVVNGLKAALKSRHKPTNEGYEDRDDAFVVAVVRKYGAK</sequence>
<evidence type="ECO:0000313" key="1">
    <source>
        <dbReference type="EMBL" id="KAJ8888140.1"/>
    </source>
</evidence>
<dbReference type="Proteomes" id="UP001159363">
    <property type="component" value="Chromosome 3"/>
</dbReference>
<reference evidence="1 2" key="1">
    <citation type="submission" date="2023-02" db="EMBL/GenBank/DDBJ databases">
        <title>LHISI_Scaffold_Assembly.</title>
        <authorList>
            <person name="Stuart O.P."/>
            <person name="Cleave R."/>
            <person name="Magrath M.J.L."/>
            <person name="Mikheyev A.S."/>
        </authorList>
    </citation>
    <scope>NUCLEOTIDE SEQUENCE [LARGE SCALE GENOMIC DNA]</scope>
    <source>
        <strain evidence="1">Daus_M_001</strain>
        <tissue evidence="1">Leg muscle</tissue>
    </source>
</reference>
<name>A0ABQ9HV06_9NEOP</name>
<accession>A0ABQ9HV06</accession>
<evidence type="ECO:0000313" key="2">
    <source>
        <dbReference type="Proteomes" id="UP001159363"/>
    </source>
</evidence>
<organism evidence="1 2">
    <name type="scientific">Dryococelus australis</name>
    <dbReference type="NCBI Taxonomy" id="614101"/>
    <lineage>
        <taxon>Eukaryota</taxon>
        <taxon>Metazoa</taxon>
        <taxon>Ecdysozoa</taxon>
        <taxon>Arthropoda</taxon>
        <taxon>Hexapoda</taxon>
        <taxon>Insecta</taxon>
        <taxon>Pterygota</taxon>
        <taxon>Neoptera</taxon>
        <taxon>Polyneoptera</taxon>
        <taxon>Phasmatodea</taxon>
        <taxon>Verophasmatodea</taxon>
        <taxon>Anareolatae</taxon>
        <taxon>Phasmatidae</taxon>
        <taxon>Eurycanthinae</taxon>
        <taxon>Dryococelus</taxon>
    </lineage>
</organism>
<comment type="caution">
    <text evidence="1">The sequence shown here is derived from an EMBL/GenBank/DDBJ whole genome shotgun (WGS) entry which is preliminary data.</text>
</comment>
<gene>
    <name evidence="1" type="ORF">PR048_007627</name>
</gene>
<proteinExistence type="predicted"/>
<keyword evidence="2" id="KW-1185">Reference proteome</keyword>